<evidence type="ECO:0000313" key="5">
    <source>
        <dbReference type="Proteomes" id="UP001066276"/>
    </source>
</evidence>
<keyword evidence="2" id="KW-1133">Transmembrane helix</keyword>
<feature type="region of interest" description="Disordered" evidence="1">
    <location>
        <begin position="113"/>
        <end position="138"/>
    </location>
</feature>
<proteinExistence type="predicted"/>
<gene>
    <name evidence="4" type="ORF">NDU88_005768</name>
</gene>
<evidence type="ECO:0000313" key="4">
    <source>
        <dbReference type="EMBL" id="KAJ1139395.1"/>
    </source>
</evidence>
<evidence type="ECO:0000256" key="1">
    <source>
        <dbReference type="SAM" id="MobiDB-lite"/>
    </source>
</evidence>
<evidence type="ECO:0000256" key="3">
    <source>
        <dbReference type="SAM" id="SignalP"/>
    </source>
</evidence>
<sequence>MTYGENHFLNLLVLPCAITLFVVKTTDALGAFPLANESATTRAPERHLAVINGTITPNELLESPAPTWMPTASTLDYNSSTNRNNRSEVSSAASVSGLAGTTIHPFTVTSAVTSDNSSVNSSGLASGKTTDTLPSTTGTAHETFAFTNTSEITEIPTTHVYYTKPINTSEGTEVNSTGAYTTALTVERAHLKNSEAILTIAFSIILGIVVLVILVYSLNKCKTRRSQYSHHPLHASSYESVDHYMAPEDTLVISGGLYDAPRVYNPTMTVFEDEESQHDYVSFASRPGQFRLEFLPGERETEPGANSRGLGTFHSPHRSL</sequence>
<dbReference type="Proteomes" id="UP001066276">
    <property type="component" value="Chromosome 6"/>
</dbReference>
<name>A0AAV7QGY0_PLEWA</name>
<feature type="transmembrane region" description="Helical" evidence="2">
    <location>
        <begin position="196"/>
        <end position="218"/>
    </location>
</feature>
<feature type="signal peptide" evidence="3">
    <location>
        <begin position="1"/>
        <end position="28"/>
    </location>
</feature>
<dbReference type="EMBL" id="JANPWB010000010">
    <property type="protein sequence ID" value="KAJ1139395.1"/>
    <property type="molecule type" value="Genomic_DNA"/>
</dbReference>
<feature type="chain" id="PRO_5043955973" evidence="3">
    <location>
        <begin position="29"/>
        <end position="320"/>
    </location>
</feature>
<reference evidence="4" key="1">
    <citation type="journal article" date="2022" name="bioRxiv">
        <title>Sequencing and chromosome-scale assembly of the giantPleurodeles waltlgenome.</title>
        <authorList>
            <person name="Brown T."/>
            <person name="Elewa A."/>
            <person name="Iarovenko S."/>
            <person name="Subramanian E."/>
            <person name="Araus A.J."/>
            <person name="Petzold A."/>
            <person name="Susuki M."/>
            <person name="Suzuki K.-i.T."/>
            <person name="Hayashi T."/>
            <person name="Toyoda A."/>
            <person name="Oliveira C."/>
            <person name="Osipova E."/>
            <person name="Leigh N.D."/>
            <person name="Simon A."/>
            <person name="Yun M.H."/>
        </authorList>
    </citation>
    <scope>NUCLEOTIDE SEQUENCE</scope>
    <source>
        <strain evidence="4">20211129_DDA</strain>
        <tissue evidence="4">Liver</tissue>
    </source>
</reference>
<keyword evidence="2" id="KW-0472">Membrane</keyword>
<dbReference type="AlphaFoldDB" id="A0AAV7QGY0"/>
<accession>A0AAV7QGY0</accession>
<organism evidence="4 5">
    <name type="scientific">Pleurodeles waltl</name>
    <name type="common">Iberian ribbed newt</name>
    <dbReference type="NCBI Taxonomy" id="8319"/>
    <lineage>
        <taxon>Eukaryota</taxon>
        <taxon>Metazoa</taxon>
        <taxon>Chordata</taxon>
        <taxon>Craniata</taxon>
        <taxon>Vertebrata</taxon>
        <taxon>Euteleostomi</taxon>
        <taxon>Amphibia</taxon>
        <taxon>Batrachia</taxon>
        <taxon>Caudata</taxon>
        <taxon>Salamandroidea</taxon>
        <taxon>Salamandridae</taxon>
        <taxon>Pleurodelinae</taxon>
        <taxon>Pleurodeles</taxon>
    </lineage>
</organism>
<comment type="caution">
    <text evidence="4">The sequence shown here is derived from an EMBL/GenBank/DDBJ whole genome shotgun (WGS) entry which is preliminary data.</text>
</comment>
<evidence type="ECO:0000256" key="2">
    <source>
        <dbReference type="SAM" id="Phobius"/>
    </source>
</evidence>
<feature type="region of interest" description="Disordered" evidence="1">
    <location>
        <begin position="297"/>
        <end position="320"/>
    </location>
</feature>
<keyword evidence="3" id="KW-0732">Signal</keyword>
<keyword evidence="2" id="KW-0812">Transmembrane</keyword>
<keyword evidence="5" id="KW-1185">Reference proteome</keyword>
<protein>
    <submittedName>
        <fullName evidence="4">Uncharacterized protein</fullName>
    </submittedName>
</protein>